<accession>A0A0E9LWB6</accession>
<keyword evidence="2" id="KW-1185">Reference proteome</keyword>
<sequence>MGFLTYGCENDPSTIGLEALPSSDLLSANSTENIIYGSNFVPDSIVSDNSSMNQYPYGIIGYFNDPMFGRTKADMVTEVTLSANPPDFRYDPATGEIDEAKFFPDSVVLNLAYVFENWYGDPEAEHTIQVYELAERLDTAFSDSRYFSDFEILGKYYSQLLGQKTISAADTLSDSTWQSQNYVNVISLTLDNQLRDKLFNLTEDELKDRNLLKNRFNGLYITTTDPADPTRPGSLIKINLEHELTNLTLHYRKEFRELVGEDDEEGTLLEVRKMRYIFPINPEARSFNRFEHDHTDKIEVNTPNAERLMIQGMAGSQAQIDLRPLIAEWADSLTSTDPKYGISGVDLIFYADTFHNSPDLFTPINTTLSITHRSENNIPIVASAVDKDGENIPAFRFSSASYDAENNSYTFSMNQAYFEKAARGELEVTPFYLTIPFTQFSFKRVILFNNVSDHPPVFKVRYVTY</sequence>
<dbReference type="EMBL" id="BAZW01000014">
    <property type="protein sequence ID" value="GAO29862.1"/>
    <property type="molecule type" value="Genomic_DNA"/>
</dbReference>
<protein>
    <recommendedName>
        <fullName evidence="3">DUF4270 domain-containing protein</fullName>
    </recommendedName>
</protein>
<dbReference type="InterPro" id="IPR025366">
    <property type="entry name" value="DUF4270"/>
</dbReference>
<dbReference type="Pfam" id="PF14092">
    <property type="entry name" value="DUF4270"/>
    <property type="match status" value="1"/>
</dbReference>
<evidence type="ECO:0008006" key="3">
    <source>
        <dbReference type="Google" id="ProtNLM"/>
    </source>
</evidence>
<dbReference type="Proteomes" id="UP000032900">
    <property type="component" value="Unassembled WGS sequence"/>
</dbReference>
<proteinExistence type="predicted"/>
<comment type="caution">
    <text evidence="1">The sequence shown here is derived from an EMBL/GenBank/DDBJ whole genome shotgun (WGS) entry which is preliminary data.</text>
</comment>
<gene>
    <name evidence="1" type="ORF">JCM15548_12093</name>
</gene>
<name>A0A0E9LWB6_9BACT</name>
<evidence type="ECO:0000313" key="2">
    <source>
        <dbReference type="Proteomes" id="UP000032900"/>
    </source>
</evidence>
<dbReference type="AlphaFoldDB" id="A0A0E9LWB6"/>
<organism evidence="1 2">
    <name type="scientific">Geofilum rubicundum JCM 15548</name>
    <dbReference type="NCBI Taxonomy" id="1236989"/>
    <lineage>
        <taxon>Bacteria</taxon>
        <taxon>Pseudomonadati</taxon>
        <taxon>Bacteroidota</taxon>
        <taxon>Bacteroidia</taxon>
        <taxon>Marinilabiliales</taxon>
        <taxon>Marinilabiliaceae</taxon>
        <taxon>Geofilum</taxon>
    </lineage>
</organism>
<evidence type="ECO:0000313" key="1">
    <source>
        <dbReference type="EMBL" id="GAO29862.1"/>
    </source>
</evidence>
<dbReference type="STRING" id="1236989.JCM15548_12093"/>
<reference evidence="1 2" key="1">
    <citation type="journal article" date="2015" name="Microbes Environ.">
        <title>Distribution and evolution of nitrogen fixation genes in the phylum bacteroidetes.</title>
        <authorList>
            <person name="Inoue J."/>
            <person name="Oshima K."/>
            <person name="Suda W."/>
            <person name="Sakamoto M."/>
            <person name="Iino T."/>
            <person name="Noda S."/>
            <person name="Hongoh Y."/>
            <person name="Hattori M."/>
            <person name="Ohkuma M."/>
        </authorList>
    </citation>
    <scope>NUCLEOTIDE SEQUENCE [LARGE SCALE GENOMIC DNA]</scope>
    <source>
        <strain evidence="1">JCM 15548</strain>
    </source>
</reference>